<dbReference type="Pfam" id="PF14325">
    <property type="entry name" value="DUF4383"/>
    <property type="match status" value="1"/>
</dbReference>
<protein>
    <submittedName>
        <fullName evidence="2">Conserved hypothetical membrane protein</fullName>
    </submittedName>
</protein>
<name>A0ABP1U984_GLUAR</name>
<keyword evidence="1" id="KW-1133">Transmembrane helix</keyword>
<reference evidence="3" key="2">
    <citation type="submission" date="2010-07" db="EMBL/GenBank/DDBJ databases">
        <title>Complete genome sequence of Arthrobacter arilaitensis (strain DSM 16368 / CIP 108037 / JCM 13566 / Re117).</title>
        <authorList>
            <person name="Genoscope."/>
        </authorList>
    </citation>
    <scope>NUCLEOTIDE SEQUENCE [LARGE SCALE GENOMIC DNA]</scope>
    <source>
        <strain evidence="3">DSM 16368 / CIP 108037 / IAM 15318 / JCM 13566 / Re117</strain>
    </source>
</reference>
<feature type="transmembrane region" description="Helical" evidence="1">
    <location>
        <begin position="59"/>
        <end position="77"/>
    </location>
</feature>
<sequence>MSQEGLIAMRTSPNRLLATIFGAVYLLVGLLGFLVTAGVDFFATEGGKLIIFEVNPLHNVIHLAIGAALLIAGLGSVRASKLANTTVGAVYLLVGILGLFLASTALNIIALNGADNVLHLASAIVLLSVGLSQDRTPAAHTARS</sequence>
<dbReference type="EMBL" id="FQ311875">
    <property type="protein sequence ID" value="CBT77336.1"/>
    <property type="molecule type" value="Genomic_DNA"/>
</dbReference>
<reference evidence="3" key="1">
    <citation type="journal article" date="2010" name="PLoS ONE">
        <title>The Arthrobacter arilaitensis Re117 genome sequence reveals its genetic adaptation to the surface of cheese.</title>
        <authorList>
            <person name="Monnet C."/>
            <person name="Loux V."/>
            <person name="Gibrat J.F."/>
            <person name="Spinnler E."/>
            <person name="Barbe V."/>
            <person name="Vacherie B."/>
            <person name="Gavory F."/>
            <person name="Gourbeyre E."/>
            <person name="Siguier P."/>
            <person name="Chandler M."/>
            <person name="Elleuch R."/>
            <person name="Irlinger F."/>
            <person name="Vallaeys T."/>
        </authorList>
    </citation>
    <scope>NUCLEOTIDE SEQUENCE</scope>
    <source>
        <strain evidence="3">DSM 16368 / CIP 108037 / IAM 15318 / JCM 13566 / Re117</strain>
    </source>
</reference>
<keyword evidence="1" id="KW-0812">Transmembrane</keyword>
<keyword evidence="1" id="KW-0472">Membrane</keyword>
<keyword evidence="3" id="KW-1185">Reference proteome</keyword>
<feature type="transmembrane region" description="Helical" evidence="1">
    <location>
        <begin position="89"/>
        <end position="111"/>
    </location>
</feature>
<evidence type="ECO:0000313" key="3">
    <source>
        <dbReference type="Proteomes" id="UP000006878"/>
    </source>
</evidence>
<organism evidence="2 3">
    <name type="scientific">Glutamicibacter arilaitensis (strain DSM 16368 / CIP 108037 / IAM 15318 / JCM 13566 / NCIMB 14258 / Re117)</name>
    <name type="common">Arthrobacter arilaitensis</name>
    <dbReference type="NCBI Taxonomy" id="861360"/>
    <lineage>
        <taxon>Bacteria</taxon>
        <taxon>Bacillati</taxon>
        <taxon>Actinomycetota</taxon>
        <taxon>Actinomycetes</taxon>
        <taxon>Micrococcales</taxon>
        <taxon>Micrococcaceae</taxon>
        <taxon>Glutamicibacter</taxon>
    </lineage>
</organism>
<accession>A0ABP1U984</accession>
<gene>
    <name evidence="2" type="ordered locus">AARI_31370</name>
</gene>
<dbReference type="SUPFAM" id="SSF56059">
    <property type="entry name" value="Glutathione synthetase ATP-binding domain-like"/>
    <property type="match status" value="1"/>
</dbReference>
<evidence type="ECO:0000256" key="1">
    <source>
        <dbReference type="SAM" id="Phobius"/>
    </source>
</evidence>
<evidence type="ECO:0000313" key="2">
    <source>
        <dbReference type="EMBL" id="CBT77336.1"/>
    </source>
</evidence>
<proteinExistence type="predicted"/>
<dbReference type="Proteomes" id="UP000006878">
    <property type="component" value="Chromosome"/>
</dbReference>
<feature type="transmembrane region" description="Helical" evidence="1">
    <location>
        <begin position="16"/>
        <end position="39"/>
    </location>
</feature>